<reference evidence="2" key="2">
    <citation type="submission" date="2015-01" db="EMBL/GenBank/DDBJ databases">
        <title>Evolutionary Origins and Diversification of the Mycorrhizal Mutualists.</title>
        <authorList>
            <consortium name="DOE Joint Genome Institute"/>
            <consortium name="Mycorrhizal Genomics Consortium"/>
            <person name="Kohler A."/>
            <person name="Kuo A."/>
            <person name="Nagy L.G."/>
            <person name="Floudas D."/>
            <person name="Copeland A."/>
            <person name="Barry K.W."/>
            <person name="Cichocki N."/>
            <person name="Veneault-Fourrey C."/>
            <person name="LaButti K."/>
            <person name="Lindquist E.A."/>
            <person name="Lipzen A."/>
            <person name="Lundell T."/>
            <person name="Morin E."/>
            <person name="Murat C."/>
            <person name="Riley R."/>
            <person name="Ohm R."/>
            <person name="Sun H."/>
            <person name="Tunlid A."/>
            <person name="Henrissat B."/>
            <person name="Grigoriev I.V."/>
            <person name="Hibbett D.S."/>
            <person name="Martin F."/>
        </authorList>
    </citation>
    <scope>NUCLEOTIDE SEQUENCE [LARGE SCALE GENOMIC DNA]</scope>
    <source>
        <strain evidence="2">F 1598</strain>
    </source>
</reference>
<accession>A0A0C3BJC8</accession>
<dbReference type="EMBL" id="KN833024">
    <property type="protein sequence ID" value="KIM77472.1"/>
    <property type="molecule type" value="Genomic_DNA"/>
</dbReference>
<evidence type="ECO:0000313" key="2">
    <source>
        <dbReference type="Proteomes" id="UP000054166"/>
    </source>
</evidence>
<dbReference type="Proteomes" id="UP000054166">
    <property type="component" value="Unassembled WGS sequence"/>
</dbReference>
<proteinExistence type="predicted"/>
<reference evidence="1 2" key="1">
    <citation type="submission" date="2014-04" db="EMBL/GenBank/DDBJ databases">
        <authorList>
            <consortium name="DOE Joint Genome Institute"/>
            <person name="Kuo A."/>
            <person name="Tarkka M."/>
            <person name="Buscot F."/>
            <person name="Kohler A."/>
            <person name="Nagy L.G."/>
            <person name="Floudas D."/>
            <person name="Copeland A."/>
            <person name="Barry K.W."/>
            <person name="Cichocki N."/>
            <person name="Veneault-Fourrey C."/>
            <person name="LaButti K."/>
            <person name="Lindquist E.A."/>
            <person name="Lipzen A."/>
            <person name="Lundell T."/>
            <person name="Morin E."/>
            <person name="Murat C."/>
            <person name="Sun H."/>
            <person name="Tunlid A."/>
            <person name="Henrissat B."/>
            <person name="Grigoriev I.V."/>
            <person name="Hibbett D.S."/>
            <person name="Martin F."/>
            <person name="Nordberg H.P."/>
            <person name="Cantor M.N."/>
            <person name="Hua S.X."/>
        </authorList>
    </citation>
    <scope>NUCLEOTIDE SEQUENCE [LARGE SCALE GENOMIC DNA]</scope>
    <source>
        <strain evidence="1 2">F 1598</strain>
    </source>
</reference>
<dbReference type="AlphaFoldDB" id="A0A0C3BJC8"/>
<organism evidence="1 2">
    <name type="scientific">Piloderma croceum (strain F 1598)</name>
    <dbReference type="NCBI Taxonomy" id="765440"/>
    <lineage>
        <taxon>Eukaryota</taxon>
        <taxon>Fungi</taxon>
        <taxon>Dikarya</taxon>
        <taxon>Basidiomycota</taxon>
        <taxon>Agaricomycotina</taxon>
        <taxon>Agaricomycetes</taxon>
        <taxon>Agaricomycetidae</taxon>
        <taxon>Atheliales</taxon>
        <taxon>Atheliaceae</taxon>
        <taxon>Piloderma</taxon>
    </lineage>
</organism>
<evidence type="ECO:0000313" key="1">
    <source>
        <dbReference type="EMBL" id="KIM77472.1"/>
    </source>
</evidence>
<gene>
    <name evidence="1" type="ORF">PILCRDRAFT_91078</name>
</gene>
<dbReference type="InParanoid" id="A0A0C3BJC8"/>
<protein>
    <submittedName>
        <fullName evidence="1">Uncharacterized protein</fullName>
    </submittedName>
</protein>
<keyword evidence="2" id="KW-1185">Reference proteome</keyword>
<sequence length="250" mass="28228">MHDKGEIESAIMQHCEHSELSLEMLINLVAVYKSVVSGRNSSARCQKKLGWVKLMKNCTPTGVLDALEVNILKEQHAKYAKQTHLCSIILWWITYSAALHLPLSVLQSATTLNLLKNTQSELALYQWYTMFSHISCHEAVKDAAEEEDEFEDFQKFKDSYAAIFLNWIRLQVAHVAALESISDFAQGQQGVVIFLAVLRHPHPKPRDHSLMEPWRTTVEVALASESLHPLKYINLPKAKAVISTIAGHLT</sequence>
<dbReference type="HOGENOM" id="CLU_1111734_0_0_1"/>
<name>A0A0C3BJC8_PILCF</name>